<comment type="caution">
    <text evidence="1">The sequence shown here is derived from an EMBL/GenBank/DDBJ whole genome shotgun (WGS) entry which is preliminary data.</text>
</comment>
<sequence>MTRFYCSVLIFIKTKKHSNIILIGKQTQNLCPKGLAAVYYKANKHNVGIVLSLI</sequence>
<proteinExistence type="predicted"/>
<gene>
    <name evidence="1" type="ORF">GCM10023313_09470</name>
</gene>
<accession>A0ABP9FNB0</accession>
<organism evidence="1 2">
    <name type="scientific">Mucilaginibacter defluvii</name>
    <dbReference type="NCBI Taxonomy" id="1196019"/>
    <lineage>
        <taxon>Bacteria</taxon>
        <taxon>Pseudomonadati</taxon>
        <taxon>Bacteroidota</taxon>
        <taxon>Sphingobacteriia</taxon>
        <taxon>Sphingobacteriales</taxon>
        <taxon>Sphingobacteriaceae</taxon>
        <taxon>Mucilaginibacter</taxon>
    </lineage>
</organism>
<keyword evidence="2" id="KW-1185">Reference proteome</keyword>
<reference evidence="2" key="1">
    <citation type="journal article" date="2019" name="Int. J. Syst. Evol. Microbiol.">
        <title>The Global Catalogue of Microorganisms (GCM) 10K type strain sequencing project: providing services to taxonomists for standard genome sequencing and annotation.</title>
        <authorList>
            <consortium name="The Broad Institute Genomics Platform"/>
            <consortium name="The Broad Institute Genome Sequencing Center for Infectious Disease"/>
            <person name="Wu L."/>
            <person name="Ma J."/>
        </authorList>
    </citation>
    <scope>NUCLEOTIDE SEQUENCE [LARGE SCALE GENOMIC DNA]</scope>
    <source>
        <strain evidence="2">JCM 18283</strain>
    </source>
</reference>
<dbReference type="Proteomes" id="UP001501436">
    <property type="component" value="Unassembled WGS sequence"/>
</dbReference>
<evidence type="ECO:0000313" key="2">
    <source>
        <dbReference type="Proteomes" id="UP001501436"/>
    </source>
</evidence>
<protein>
    <submittedName>
        <fullName evidence="1">Uncharacterized protein</fullName>
    </submittedName>
</protein>
<name>A0ABP9FNB0_9SPHI</name>
<dbReference type="EMBL" id="BAABJI010000001">
    <property type="protein sequence ID" value="GAA4908627.1"/>
    <property type="molecule type" value="Genomic_DNA"/>
</dbReference>
<evidence type="ECO:0000313" key="1">
    <source>
        <dbReference type="EMBL" id="GAA4908627.1"/>
    </source>
</evidence>